<evidence type="ECO:0000313" key="2">
    <source>
        <dbReference type="EMBL" id="KAK6126938.1"/>
    </source>
</evidence>
<keyword evidence="3" id="KW-1185">Reference proteome</keyword>
<protein>
    <submittedName>
        <fullName evidence="2">Uncharacterized protein</fullName>
    </submittedName>
</protein>
<comment type="caution">
    <text evidence="2">The sequence shown here is derived from an EMBL/GenBank/DDBJ whole genome shotgun (WGS) entry which is preliminary data.</text>
</comment>
<feature type="compositionally biased region" description="Basic and acidic residues" evidence="1">
    <location>
        <begin position="50"/>
        <end position="61"/>
    </location>
</feature>
<reference evidence="2 3" key="1">
    <citation type="journal article" date="2021" name="Comput. Struct. Biotechnol. J.">
        <title>De novo genome assembly of the potent medicinal plant Rehmannia glutinosa using nanopore technology.</title>
        <authorList>
            <person name="Ma L."/>
            <person name="Dong C."/>
            <person name="Song C."/>
            <person name="Wang X."/>
            <person name="Zheng X."/>
            <person name="Niu Y."/>
            <person name="Chen S."/>
            <person name="Feng W."/>
        </authorList>
    </citation>
    <scope>NUCLEOTIDE SEQUENCE [LARGE SCALE GENOMIC DNA]</scope>
    <source>
        <strain evidence="2">DH-2019</strain>
    </source>
</reference>
<organism evidence="2 3">
    <name type="scientific">Rehmannia glutinosa</name>
    <name type="common">Chinese foxglove</name>
    <dbReference type="NCBI Taxonomy" id="99300"/>
    <lineage>
        <taxon>Eukaryota</taxon>
        <taxon>Viridiplantae</taxon>
        <taxon>Streptophyta</taxon>
        <taxon>Embryophyta</taxon>
        <taxon>Tracheophyta</taxon>
        <taxon>Spermatophyta</taxon>
        <taxon>Magnoliopsida</taxon>
        <taxon>eudicotyledons</taxon>
        <taxon>Gunneridae</taxon>
        <taxon>Pentapetalae</taxon>
        <taxon>asterids</taxon>
        <taxon>lamiids</taxon>
        <taxon>Lamiales</taxon>
        <taxon>Orobanchaceae</taxon>
        <taxon>Rehmannieae</taxon>
        <taxon>Rehmannia</taxon>
    </lineage>
</organism>
<dbReference type="EMBL" id="JABTTQ020001953">
    <property type="protein sequence ID" value="KAK6126938.1"/>
    <property type="molecule type" value="Genomic_DNA"/>
</dbReference>
<gene>
    <name evidence="2" type="ORF">DH2020_039320</name>
</gene>
<evidence type="ECO:0000313" key="3">
    <source>
        <dbReference type="Proteomes" id="UP001318860"/>
    </source>
</evidence>
<accession>A0ABR0UW62</accession>
<evidence type="ECO:0000256" key="1">
    <source>
        <dbReference type="SAM" id="MobiDB-lite"/>
    </source>
</evidence>
<proteinExistence type="predicted"/>
<feature type="region of interest" description="Disordered" evidence="1">
    <location>
        <begin position="41"/>
        <end position="61"/>
    </location>
</feature>
<dbReference type="Proteomes" id="UP001318860">
    <property type="component" value="Unassembled WGS sequence"/>
</dbReference>
<name>A0ABR0UW62_REHGL</name>
<sequence length="126" mass="14584">MIRGQFFGRHVELSGEEEEPKFGIKGAFLCQEKSTRAHTRLPFGRTSIVQRDDPKRGRGLEGSRMVETWEEMLKEVSELKQRVSGKEMFRRGIPFRASVMADELPANFRSLTYEYDRTTRPMATPV</sequence>